<evidence type="ECO:0000256" key="1">
    <source>
        <dbReference type="ARBA" id="ARBA00010495"/>
    </source>
</evidence>
<keyword evidence="3" id="KW-0175">Coiled coil</keyword>
<sequence length="471" mass="52562">MVTTRYQLENVSSNRLKQTSSPVTEKIIMDITKGSLDGISRPASSERPRPGSRVSSLSLQERGRVDHAIPGSLVVLSSDVPEIQDRMGIPGNFCFSNVSEDVPHRLLDFEPAPLTTAQLEDSEESTLLANHFPDTDTACANGSDEENVDPEVHKAIIKMKKLDRILALRISTEKEVKKQGKELHQKLWGELQEMRPEEAPDHADEVENTRLFLALASSTFGSSEEVDHEPVFETQVPDDQCDSDVNIWKESEKDHSKTDSSKVGHEERMADQSEGRQCGVNRGKKRQDFVKKNIELARDAGSQVLMTDAEKARLAGILRDVDGGDAEDQGDPGLWAVPTSAGRGYTPEPAELDQLHHIDSRLQLLLPMEDFLSVRSNYPDRSHPKGSRAGWESEGDRLPGEKVLQDMRATRDQEARLREIEQQLEQVQNSTRLSPEQKQENNKWLTNGLITGSLQCFGKTSFPPLPTDAFL</sequence>
<evidence type="ECO:0000256" key="4">
    <source>
        <dbReference type="SAM" id="MobiDB-lite"/>
    </source>
</evidence>
<name>A0AAD7SD14_9TELE</name>
<feature type="compositionally biased region" description="Basic and acidic residues" evidence="4">
    <location>
        <begin position="248"/>
        <end position="274"/>
    </location>
</feature>
<feature type="region of interest" description="Disordered" evidence="4">
    <location>
        <begin position="377"/>
        <end position="400"/>
    </location>
</feature>
<feature type="region of interest" description="Disordered" evidence="4">
    <location>
        <begin position="248"/>
        <end position="282"/>
    </location>
</feature>
<dbReference type="Pfam" id="PF15554">
    <property type="entry name" value="FSIP1"/>
    <property type="match status" value="1"/>
</dbReference>
<gene>
    <name evidence="5" type="ORF">AAFF_G00414600</name>
</gene>
<dbReference type="PANTHER" id="PTHR22012">
    <property type="entry name" value="FIBROUS SHEATH INTERACTING PROTEIN 1"/>
    <property type="match status" value="1"/>
</dbReference>
<dbReference type="AlphaFoldDB" id="A0AAD7SD14"/>
<dbReference type="PANTHER" id="PTHR22012:SF2">
    <property type="entry name" value="FIBROUS SHEATH-INTERACTING PROTEIN 1"/>
    <property type="match status" value="1"/>
</dbReference>
<reference evidence="5" key="1">
    <citation type="journal article" date="2023" name="Science">
        <title>Genome structures resolve the early diversification of teleost fishes.</title>
        <authorList>
            <person name="Parey E."/>
            <person name="Louis A."/>
            <person name="Montfort J."/>
            <person name="Bouchez O."/>
            <person name="Roques C."/>
            <person name="Iampietro C."/>
            <person name="Lluch J."/>
            <person name="Castinel A."/>
            <person name="Donnadieu C."/>
            <person name="Desvignes T."/>
            <person name="Floi Bucao C."/>
            <person name="Jouanno E."/>
            <person name="Wen M."/>
            <person name="Mejri S."/>
            <person name="Dirks R."/>
            <person name="Jansen H."/>
            <person name="Henkel C."/>
            <person name="Chen W.J."/>
            <person name="Zahm M."/>
            <person name="Cabau C."/>
            <person name="Klopp C."/>
            <person name="Thompson A.W."/>
            <person name="Robinson-Rechavi M."/>
            <person name="Braasch I."/>
            <person name="Lecointre G."/>
            <person name="Bobe J."/>
            <person name="Postlethwait J.H."/>
            <person name="Berthelot C."/>
            <person name="Roest Crollius H."/>
            <person name="Guiguen Y."/>
        </authorList>
    </citation>
    <scope>NUCLEOTIDE SEQUENCE</scope>
    <source>
        <strain evidence="5">NC1722</strain>
    </source>
</reference>
<comment type="similarity">
    <text evidence="1">Belongs to the FSIP1 family.</text>
</comment>
<dbReference type="PRINTS" id="PR02075">
    <property type="entry name" value="FIBSHEATHIP1"/>
</dbReference>
<comment type="caution">
    <text evidence="5">The sequence shown here is derived from an EMBL/GenBank/DDBJ whole genome shotgun (WGS) entry which is preliminary data.</text>
</comment>
<dbReference type="EMBL" id="JAINUG010000085">
    <property type="protein sequence ID" value="KAJ8399081.1"/>
    <property type="molecule type" value="Genomic_DNA"/>
</dbReference>
<dbReference type="InterPro" id="IPR026246">
    <property type="entry name" value="Fsip1"/>
</dbReference>
<protein>
    <recommendedName>
        <fullName evidence="2">Fibrous sheath-interacting protein 1</fullName>
    </recommendedName>
</protein>
<organism evidence="5 6">
    <name type="scientific">Aldrovandia affinis</name>
    <dbReference type="NCBI Taxonomy" id="143900"/>
    <lineage>
        <taxon>Eukaryota</taxon>
        <taxon>Metazoa</taxon>
        <taxon>Chordata</taxon>
        <taxon>Craniata</taxon>
        <taxon>Vertebrata</taxon>
        <taxon>Euteleostomi</taxon>
        <taxon>Actinopterygii</taxon>
        <taxon>Neopterygii</taxon>
        <taxon>Teleostei</taxon>
        <taxon>Notacanthiformes</taxon>
        <taxon>Halosauridae</taxon>
        <taxon>Aldrovandia</taxon>
    </lineage>
</organism>
<evidence type="ECO:0000313" key="5">
    <source>
        <dbReference type="EMBL" id="KAJ8399081.1"/>
    </source>
</evidence>
<dbReference type="Proteomes" id="UP001221898">
    <property type="component" value="Unassembled WGS sequence"/>
</dbReference>
<accession>A0AAD7SD14</accession>
<evidence type="ECO:0000256" key="3">
    <source>
        <dbReference type="ARBA" id="ARBA00023054"/>
    </source>
</evidence>
<feature type="region of interest" description="Disordered" evidence="4">
    <location>
        <begin position="34"/>
        <end position="62"/>
    </location>
</feature>
<evidence type="ECO:0000256" key="2">
    <source>
        <dbReference type="ARBA" id="ARBA00019480"/>
    </source>
</evidence>
<keyword evidence="6" id="KW-1185">Reference proteome</keyword>
<proteinExistence type="inferred from homology"/>
<evidence type="ECO:0000313" key="6">
    <source>
        <dbReference type="Proteomes" id="UP001221898"/>
    </source>
</evidence>